<sequence length="125" mass="13531">MHGASDFAGTRETEKERQRRTQCLPSQCTTTTTISTTSTSQPAVPNIFFRILHSLYSAHSTFYRLNLMPQLQTIKAVGRYISRQQESDQVAVKCKLYHFRAGCLATGALGEAGTGGEGGGKSGGD</sequence>
<evidence type="ECO:0000256" key="1">
    <source>
        <dbReference type="SAM" id="MobiDB-lite"/>
    </source>
</evidence>
<feature type="compositionally biased region" description="Low complexity" evidence="1">
    <location>
        <begin position="29"/>
        <end position="40"/>
    </location>
</feature>
<gene>
    <name evidence="2" type="ORF">E2C01_050550</name>
</gene>
<accession>A0A5B7GG98</accession>
<dbReference type="AlphaFoldDB" id="A0A5B7GG98"/>
<reference evidence="2 3" key="1">
    <citation type="submission" date="2019-05" db="EMBL/GenBank/DDBJ databases">
        <title>Another draft genome of Portunus trituberculatus and its Hox gene families provides insights of decapod evolution.</title>
        <authorList>
            <person name="Jeong J.-H."/>
            <person name="Song I."/>
            <person name="Kim S."/>
            <person name="Choi T."/>
            <person name="Kim D."/>
            <person name="Ryu S."/>
            <person name="Kim W."/>
        </authorList>
    </citation>
    <scope>NUCLEOTIDE SEQUENCE [LARGE SCALE GENOMIC DNA]</scope>
    <source>
        <tissue evidence="2">Muscle</tissue>
    </source>
</reference>
<name>A0A5B7GG98_PORTR</name>
<organism evidence="2 3">
    <name type="scientific">Portunus trituberculatus</name>
    <name type="common">Swimming crab</name>
    <name type="synonym">Neptunus trituberculatus</name>
    <dbReference type="NCBI Taxonomy" id="210409"/>
    <lineage>
        <taxon>Eukaryota</taxon>
        <taxon>Metazoa</taxon>
        <taxon>Ecdysozoa</taxon>
        <taxon>Arthropoda</taxon>
        <taxon>Crustacea</taxon>
        <taxon>Multicrustacea</taxon>
        <taxon>Malacostraca</taxon>
        <taxon>Eumalacostraca</taxon>
        <taxon>Eucarida</taxon>
        <taxon>Decapoda</taxon>
        <taxon>Pleocyemata</taxon>
        <taxon>Brachyura</taxon>
        <taxon>Eubrachyura</taxon>
        <taxon>Portunoidea</taxon>
        <taxon>Portunidae</taxon>
        <taxon>Portuninae</taxon>
        <taxon>Portunus</taxon>
    </lineage>
</organism>
<evidence type="ECO:0000313" key="3">
    <source>
        <dbReference type="Proteomes" id="UP000324222"/>
    </source>
</evidence>
<evidence type="ECO:0000313" key="2">
    <source>
        <dbReference type="EMBL" id="MPC56586.1"/>
    </source>
</evidence>
<dbReference type="EMBL" id="VSRR010014062">
    <property type="protein sequence ID" value="MPC56586.1"/>
    <property type="molecule type" value="Genomic_DNA"/>
</dbReference>
<dbReference type="Proteomes" id="UP000324222">
    <property type="component" value="Unassembled WGS sequence"/>
</dbReference>
<proteinExistence type="predicted"/>
<protein>
    <submittedName>
        <fullName evidence="2">Uncharacterized protein</fullName>
    </submittedName>
</protein>
<comment type="caution">
    <text evidence="2">The sequence shown here is derived from an EMBL/GenBank/DDBJ whole genome shotgun (WGS) entry which is preliminary data.</text>
</comment>
<feature type="compositionally biased region" description="Basic and acidic residues" evidence="1">
    <location>
        <begin position="9"/>
        <end position="19"/>
    </location>
</feature>
<feature type="region of interest" description="Disordered" evidence="1">
    <location>
        <begin position="1"/>
        <end position="40"/>
    </location>
</feature>
<keyword evidence="3" id="KW-1185">Reference proteome</keyword>